<dbReference type="PANTHER" id="PTHR12304:SF56">
    <property type="entry name" value="HYDROLASE, PUTATIVE (AFU_ORTHOLOGUE AFUA_1G11790)-RELATED"/>
    <property type="match status" value="1"/>
</dbReference>
<dbReference type="SUPFAM" id="SSF53590">
    <property type="entry name" value="Nucleoside hydrolase"/>
    <property type="match status" value="1"/>
</dbReference>
<keyword evidence="2" id="KW-0326">Glycosidase</keyword>
<evidence type="ECO:0000256" key="2">
    <source>
        <dbReference type="ARBA" id="ARBA00023295"/>
    </source>
</evidence>
<organism evidence="4 5">
    <name type="scientific">Schaalia radingae</name>
    <dbReference type="NCBI Taxonomy" id="131110"/>
    <lineage>
        <taxon>Bacteria</taxon>
        <taxon>Bacillati</taxon>
        <taxon>Actinomycetota</taxon>
        <taxon>Actinomycetes</taxon>
        <taxon>Actinomycetales</taxon>
        <taxon>Actinomycetaceae</taxon>
        <taxon>Schaalia</taxon>
    </lineage>
</organism>
<proteinExistence type="predicted"/>
<dbReference type="Gene3D" id="3.90.245.10">
    <property type="entry name" value="Ribonucleoside hydrolase-like"/>
    <property type="match status" value="1"/>
</dbReference>
<gene>
    <name evidence="4" type="ORF">SAMN04489714_0469</name>
</gene>
<dbReference type="Proteomes" id="UP000198976">
    <property type="component" value="Chromosome I"/>
</dbReference>
<dbReference type="Pfam" id="PF01156">
    <property type="entry name" value="IU_nuc_hydro"/>
    <property type="match status" value="1"/>
</dbReference>
<keyword evidence="5" id="KW-1185">Reference proteome</keyword>
<dbReference type="RefSeq" id="WP_092648307.1">
    <property type="nucleotide sequence ID" value="NZ_LT629792.1"/>
</dbReference>
<dbReference type="InterPro" id="IPR023186">
    <property type="entry name" value="IUNH"/>
</dbReference>
<dbReference type="InterPro" id="IPR036452">
    <property type="entry name" value="Ribo_hydro-like"/>
</dbReference>
<evidence type="ECO:0000259" key="3">
    <source>
        <dbReference type="Pfam" id="PF01156"/>
    </source>
</evidence>
<dbReference type="InterPro" id="IPR001910">
    <property type="entry name" value="Inosine/uridine_hydrolase_dom"/>
</dbReference>
<feature type="domain" description="Inosine/uridine-preferring nucleoside hydrolase" evidence="3">
    <location>
        <begin position="3"/>
        <end position="334"/>
    </location>
</feature>
<evidence type="ECO:0000313" key="5">
    <source>
        <dbReference type="Proteomes" id="UP000198976"/>
    </source>
</evidence>
<sequence>MSLIIDCDPGNGIPGANVDDALALCLAWSSPQLDLASVWTVFGNVSAAEGAQAAHRLAQTFGVSTPILTGCDAPLDTYVSRGAWRDKMETPRRAPDVERLWQGEEYPAQGESAQQDASDPCESAQEVAARLAHDVMSHVHGGPVTIAALGPLTDIGALIRFEPEAARHVAEIRMMGGCQGYGDLVDTNVAIDPLAASIVFASGIDLTVVPLDVTRTTQLSRERWEQVRQRAGDLPEQRERAEAIDAWLSPWIEYSTRTRPVDGMWVHDMVVIAQMLCPEVVEEEAGRFMLARDPRGKLLEACDGGSGEGTRGDEEFLTKPRQVNMVTAVDNDRLLTLWTNVVLGV</sequence>
<protein>
    <submittedName>
        <fullName evidence="4">Inosine-uridine nucleoside N-ribohydrolase</fullName>
    </submittedName>
</protein>
<evidence type="ECO:0000256" key="1">
    <source>
        <dbReference type="ARBA" id="ARBA00022801"/>
    </source>
</evidence>
<keyword evidence="1" id="KW-0378">Hydrolase</keyword>
<dbReference type="PANTHER" id="PTHR12304">
    <property type="entry name" value="INOSINE-URIDINE PREFERRING NUCLEOSIDE HYDROLASE"/>
    <property type="match status" value="1"/>
</dbReference>
<accession>A0ABY0V5S6</accession>
<name>A0ABY0V5S6_9ACTO</name>
<evidence type="ECO:0000313" key="4">
    <source>
        <dbReference type="EMBL" id="SDT87771.1"/>
    </source>
</evidence>
<dbReference type="EMBL" id="LT629792">
    <property type="protein sequence ID" value="SDT87771.1"/>
    <property type="molecule type" value="Genomic_DNA"/>
</dbReference>
<reference evidence="4 5" key="1">
    <citation type="submission" date="2016-10" db="EMBL/GenBank/DDBJ databases">
        <authorList>
            <person name="Varghese N."/>
            <person name="Submissions S."/>
        </authorList>
    </citation>
    <scope>NUCLEOTIDE SEQUENCE [LARGE SCALE GENOMIC DNA]</scope>
    <source>
        <strain evidence="4 5">DSM 9169</strain>
    </source>
</reference>